<accession>A0A2Z2H5T8</accession>
<dbReference type="KEGG" id="kus:B9G99_07310"/>
<evidence type="ECO:0000256" key="1">
    <source>
        <dbReference type="SAM" id="MobiDB-lite"/>
    </source>
</evidence>
<dbReference type="Gene3D" id="1.10.510.10">
    <property type="entry name" value="Transferase(Phosphotransferase) domain 1"/>
    <property type="match status" value="1"/>
</dbReference>
<dbReference type="SUPFAM" id="SSF56112">
    <property type="entry name" value="Protein kinase-like (PK-like)"/>
    <property type="match status" value="1"/>
</dbReference>
<feature type="region of interest" description="Disordered" evidence="1">
    <location>
        <begin position="320"/>
        <end position="344"/>
    </location>
</feature>
<evidence type="ECO:0008006" key="4">
    <source>
        <dbReference type="Google" id="ProtNLM"/>
    </source>
</evidence>
<gene>
    <name evidence="2" type="ORF">B9G99_07310</name>
</gene>
<dbReference type="AlphaFoldDB" id="A0A2Z2H5T8"/>
<dbReference type="InterPro" id="IPR011009">
    <property type="entry name" value="Kinase-like_dom_sf"/>
</dbReference>
<protein>
    <recommendedName>
        <fullName evidence="4">Protein kinase domain-containing protein</fullName>
    </recommendedName>
</protein>
<dbReference type="OrthoDB" id="6180290at2"/>
<keyword evidence="3" id="KW-1185">Reference proteome</keyword>
<evidence type="ECO:0000313" key="2">
    <source>
        <dbReference type="EMBL" id="ARS52705.1"/>
    </source>
</evidence>
<dbReference type="RefSeq" id="WP_086621459.1">
    <property type="nucleotide sequence ID" value="NZ_CP021323.1"/>
</dbReference>
<evidence type="ECO:0000313" key="3">
    <source>
        <dbReference type="Proteomes" id="UP000250025"/>
    </source>
</evidence>
<dbReference type="EMBL" id="CP021323">
    <property type="protein sequence ID" value="ARS52705.1"/>
    <property type="molecule type" value="Genomic_DNA"/>
</dbReference>
<name>A0A2Z2H5T8_9GAMM</name>
<proteinExistence type="predicted"/>
<sequence>MNTPARGRRFGRPNVLQRHFHGPVRFPGSNWQWWVADEERALSAACRMDAFLKDAQKNQGIHTLRTFKGRSIYRLHDSTGDFFAKRIPLLTLRKRIGALTGHQNALLGFDHGSAEVNNTLFLNEKTRHGLPVYCLGEYQQHGLPLQQLLIQPWLEDSVGLKTLWQTATPEHRRRLLPHIEKVLTALHDARLLHMDLHGGNIMIDENDVTPGLHVIDCDKMAIDVAQPQLATALHVGKLLRELEGRHPKDFSRLLALAYSMQSRITGADQLDEEVKTLLAISLRYRMSKTISRRRLVMASDGSVERKGLEARARRTYKNADMPPIDWSQLPSSEQEPDGILSASY</sequence>
<organism evidence="2 3">
    <name type="scientific">Kushneria konosiri</name>
    <dbReference type="NCBI Taxonomy" id="698828"/>
    <lineage>
        <taxon>Bacteria</taxon>
        <taxon>Pseudomonadati</taxon>
        <taxon>Pseudomonadota</taxon>
        <taxon>Gammaproteobacteria</taxon>
        <taxon>Oceanospirillales</taxon>
        <taxon>Halomonadaceae</taxon>
        <taxon>Kushneria</taxon>
    </lineage>
</organism>
<dbReference type="Proteomes" id="UP000250025">
    <property type="component" value="Chromosome"/>
</dbReference>
<reference evidence="2 3" key="1">
    <citation type="journal article" date="2017" name="Int. J. Syst. Evol. Microbiol.">
        <title>Kushneria konosiri sp. nov., isolated from the Korean salt-fermented seafood Daemi-jeot.</title>
        <authorList>
            <person name="Yun J.H."/>
            <person name="Park S.K."/>
            <person name="Lee J.Y."/>
            <person name="Jung M.J."/>
            <person name="Bae J.W."/>
        </authorList>
    </citation>
    <scope>NUCLEOTIDE SEQUENCE [LARGE SCALE GENOMIC DNA]</scope>
    <source>
        <strain evidence="2 3">X49</strain>
    </source>
</reference>